<accession>A0A381YU58</accession>
<dbReference type="AlphaFoldDB" id="A0A381YU58"/>
<sequence length="30" mass="3693">VIFWIWWIKYVTTLGSYMSTYSFTILTQMI</sequence>
<feature type="non-terminal residue" evidence="1">
    <location>
        <position position="1"/>
    </location>
</feature>
<dbReference type="EMBL" id="UINC01018978">
    <property type="protein sequence ID" value="SVA80093.1"/>
    <property type="molecule type" value="Genomic_DNA"/>
</dbReference>
<organism evidence="1">
    <name type="scientific">marine metagenome</name>
    <dbReference type="NCBI Taxonomy" id="408172"/>
    <lineage>
        <taxon>unclassified sequences</taxon>
        <taxon>metagenomes</taxon>
        <taxon>ecological metagenomes</taxon>
    </lineage>
</organism>
<proteinExistence type="predicted"/>
<protein>
    <submittedName>
        <fullName evidence="1">Uncharacterized protein</fullName>
    </submittedName>
</protein>
<evidence type="ECO:0000313" key="1">
    <source>
        <dbReference type="EMBL" id="SVA80093.1"/>
    </source>
</evidence>
<gene>
    <name evidence="1" type="ORF">METZ01_LOCUS132947</name>
</gene>
<reference evidence="1" key="1">
    <citation type="submission" date="2018-05" db="EMBL/GenBank/DDBJ databases">
        <authorList>
            <person name="Lanie J.A."/>
            <person name="Ng W.-L."/>
            <person name="Kazmierczak K.M."/>
            <person name="Andrzejewski T.M."/>
            <person name="Davidsen T.M."/>
            <person name="Wayne K.J."/>
            <person name="Tettelin H."/>
            <person name="Glass J.I."/>
            <person name="Rusch D."/>
            <person name="Podicherti R."/>
            <person name="Tsui H.-C.T."/>
            <person name="Winkler M.E."/>
        </authorList>
    </citation>
    <scope>NUCLEOTIDE SEQUENCE</scope>
</reference>
<name>A0A381YU58_9ZZZZ</name>